<feature type="domain" description="ZZ-type" evidence="6">
    <location>
        <begin position="309"/>
        <end position="366"/>
    </location>
</feature>
<dbReference type="SUPFAM" id="SSF57850">
    <property type="entry name" value="RING/U-box"/>
    <property type="match status" value="3"/>
</dbReference>
<accession>A0AAD7IQY6</accession>
<dbReference type="GO" id="GO:0008270">
    <property type="term" value="F:zinc ion binding"/>
    <property type="evidence" value="ECO:0007669"/>
    <property type="project" value="UniProtKB-KW"/>
</dbReference>
<dbReference type="EMBL" id="JARKIB010000073">
    <property type="protein sequence ID" value="KAJ7748399.1"/>
    <property type="molecule type" value="Genomic_DNA"/>
</dbReference>
<dbReference type="PANTHER" id="PTHR15090">
    <property type="entry name" value="SEQUESTOSOME 1-RELATED"/>
    <property type="match status" value="1"/>
</dbReference>
<evidence type="ECO:0000256" key="2">
    <source>
        <dbReference type="ARBA" id="ARBA00022771"/>
    </source>
</evidence>
<dbReference type="Gene3D" id="3.30.60.90">
    <property type="match status" value="3"/>
</dbReference>
<feature type="compositionally biased region" description="Acidic residues" evidence="5">
    <location>
        <begin position="103"/>
        <end position="112"/>
    </location>
</feature>
<dbReference type="Pfam" id="PF00569">
    <property type="entry name" value="ZZ"/>
    <property type="match status" value="3"/>
</dbReference>
<reference evidence="7" key="1">
    <citation type="submission" date="2023-03" db="EMBL/GenBank/DDBJ databases">
        <title>Massive genome expansion in bonnet fungi (Mycena s.s.) driven by repeated elements and novel gene families across ecological guilds.</title>
        <authorList>
            <consortium name="Lawrence Berkeley National Laboratory"/>
            <person name="Harder C.B."/>
            <person name="Miyauchi S."/>
            <person name="Viragh M."/>
            <person name="Kuo A."/>
            <person name="Thoen E."/>
            <person name="Andreopoulos B."/>
            <person name="Lu D."/>
            <person name="Skrede I."/>
            <person name="Drula E."/>
            <person name="Henrissat B."/>
            <person name="Morin E."/>
            <person name="Kohler A."/>
            <person name="Barry K."/>
            <person name="LaButti K."/>
            <person name="Morin E."/>
            <person name="Salamov A."/>
            <person name="Lipzen A."/>
            <person name="Mereny Z."/>
            <person name="Hegedus B."/>
            <person name="Baldrian P."/>
            <person name="Stursova M."/>
            <person name="Weitz H."/>
            <person name="Taylor A."/>
            <person name="Grigoriev I.V."/>
            <person name="Nagy L.G."/>
            <person name="Martin F."/>
            <person name="Kauserud H."/>
        </authorList>
    </citation>
    <scope>NUCLEOTIDE SEQUENCE</scope>
    <source>
        <strain evidence="7">CBHHK182m</strain>
    </source>
</reference>
<evidence type="ECO:0000256" key="5">
    <source>
        <dbReference type="SAM" id="MobiDB-lite"/>
    </source>
</evidence>
<dbReference type="Proteomes" id="UP001215598">
    <property type="component" value="Unassembled WGS sequence"/>
</dbReference>
<dbReference type="InterPro" id="IPR000433">
    <property type="entry name" value="Znf_ZZ"/>
</dbReference>
<evidence type="ECO:0000313" key="7">
    <source>
        <dbReference type="EMBL" id="KAJ7748399.1"/>
    </source>
</evidence>
<keyword evidence="8" id="KW-1185">Reference proteome</keyword>
<gene>
    <name evidence="7" type="ORF">B0H16DRAFT_906633</name>
</gene>
<keyword evidence="3" id="KW-0862">Zinc</keyword>
<dbReference type="AlphaFoldDB" id="A0AAD7IQY6"/>
<evidence type="ECO:0000313" key="8">
    <source>
        <dbReference type="Proteomes" id="UP001215598"/>
    </source>
</evidence>
<sequence length="376" mass="41143">MPTTKGWNFTLLTSKKYTINNYGFSHFASCETRPDSGASVCGGRRNQQWIIKETRVRGNFTISPTDANLFWGLTDSEVGTPIALAEDSTAPENQWIFARDDPESGPESEPEDSTNRPFSALPPSFGPPVPAPALGLYVNKPICNACRIEIPALDSRVRCLICDNYDLCAVCALGERFAVEHTIAHSTAIFRISGNRNQLPVISQTWICYRTNAPLNFDTRLQSPAFTLRAIGFTCDVCEEGIPALAPRVHCLICNDYDLCAVCALGEDFAGGHTSAHSTVIFRICGNTNQVPVVSPTWILYESAFHTGRGNYSCNACETFIPTGHPRVRCLICRNYNLCAVCALGERFAGEHTSAHSMAIFHTSGDQNELVVSSDS</sequence>
<organism evidence="7 8">
    <name type="scientific">Mycena metata</name>
    <dbReference type="NCBI Taxonomy" id="1033252"/>
    <lineage>
        <taxon>Eukaryota</taxon>
        <taxon>Fungi</taxon>
        <taxon>Dikarya</taxon>
        <taxon>Basidiomycota</taxon>
        <taxon>Agaricomycotina</taxon>
        <taxon>Agaricomycetes</taxon>
        <taxon>Agaricomycetidae</taxon>
        <taxon>Agaricales</taxon>
        <taxon>Marasmiineae</taxon>
        <taxon>Mycenaceae</taxon>
        <taxon>Mycena</taxon>
    </lineage>
</organism>
<feature type="region of interest" description="Disordered" evidence="5">
    <location>
        <begin position="98"/>
        <end position="122"/>
    </location>
</feature>
<evidence type="ECO:0000256" key="1">
    <source>
        <dbReference type="ARBA" id="ARBA00022723"/>
    </source>
</evidence>
<comment type="caution">
    <text evidence="7">The sequence shown here is derived from an EMBL/GenBank/DDBJ whole genome shotgun (WGS) entry which is preliminary data.</text>
</comment>
<name>A0AAD7IQY6_9AGAR</name>
<dbReference type="InterPro" id="IPR043145">
    <property type="entry name" value="Znf_ZZ_sf"/>
</dbReference>
<keyword evidence="1" id="KW-0479">Metal-binding</keyword>
<evidence type="ECO:0000256" key="4">
    <source>
        <dbReference type="PROSITE-ProRule" id="PRU00228"/>
    </source>
</evidence>
<evidence type="ECO:0000259" key="6">
    <source>
        <dbReference type="PROSITE" id="PS50135"/>
    </source>
</evidence>
<evidence type="ECO:0000256" key="3">
    <source>
        <dbReference type="ARBA" id="ARBA00022833"/>
    </source>
</evidence>
<protein>
    <recommendedName>
        <fullName evidence="6">ZZ-type domain-containing protein</fullName>
    </recommendedName>
</protein>
<keyword evidence="2 4" id="KW-0863">Zinc-finger</keyword>
<dbReference type="SMART" id="SM00291">
    <property type="entry name" value="ZnF_ZZ"/>
    <property type="match status" value="3"/>
</dbReference>
<dbReference type="Gene3D" id="2.80.10.50">
    <property type="match status" value="1"/>
</dbReference>
<dbReference type="InterPro" id="IPR052260">
    <property type="entry name" value="Autophagy_Rcpt_SigReg"/>
</dbReference>
<dbReference type="PROSITE" id="PS50135">
    <property type="entry name" value="ZF_ZZ_2"/>
    <property type="match status" value="1"/>
</dbReference>
<proteinExistence type="predicted"/>